<evidence type="ECO:0000256" key="4">
    <source>
        <dbReference type="ARBA" id="ARBA00022723"/>
    </source>
</evidence>
<evidence type="ECO:0000256" key="1">
    <source>
        <dbReference type="ARBA" id="ARBA00022475"/>
    </source>
</evidence>
<evidence type="ECO:0000256" key="11">
    <source>
        <dbReference type="SAM" id="MobiDB-lite"/>
    </source>
</evidence>
<keyword evidence="2 10" id="KW-0645">Protease</keyword>
<feature type="domain" description="Peptidase M48" evidence="12">
    <location>
        <begin position="71"/>
        <end position="206"/>
    </location>
</feature>
<evidence type="ECO:0000256" key="8">
    <source>
        <dbReference type="ARBA" id="ARBA00023049"/>
    </source>
</evidence>
<organism evidence="13 14">
    <name type="scientific">Candidatus Sulfuritelmatomonas gaucii</name>
    <dbReference type="NCBI Taxonomy" id="2043161"/>
    <lineage>
        <taxon>Bacteria</taxon>
        <taxon>Pseudomonadati</taxon>
        <taxon>Acidobacteriota</taxon>
        <taxon>Terriglobia</taxon>
        <taxon>Terriglobales</taxon>
        <taxon>Acidobacteriaceae</taxon>
        <taxon>Candidatus Sulfuritelmatomonas</taxon>
    </lineage>
</organism>
<dbReference type="PANTHER" id="PTHR43221:SF3">
    <property type="entry name" value="SLL1280 PROTEIN"/>
    <property type="match status" value="1"/>
</dbReference>
<dbReference type="AlphaFoldDB" id="A0A2N9L7R4"/>
<comment type="cofactor">
    <cofactor evidence="10">
        <name>Zn(2+)</name>
        <dbReference type="ChEBI" id="CHEBI:29105"/>
    </cofactor>
    <text evidence="10">Binds 1 zinc ion per subunit.</text>
</comment>
<keyword evidence="4" id="KW-0479">Metal-binding</keyword>
<evidence type="ECO:0000256" key="10">
    <source>
        <dbReference type="RuleBase" id="RU003983"/>
    </source>
</evidence>
<dbReference type="CDD" id="cd07325">
    <property type="entry name" value="M48_Ste24p_like"/>
    <property type="match status" value="1"/>
</dbReference>
<evidence type="ECO:0000256" key="2">
    <source>
        <dbReference type="ARBA" id="ARBA00022670"/>
    </source>
</evidence>
<feature type="region of interest" description="Disordered" evidence="11">
    <location>
        <begin position="344"/>
        <end position="373"/>
    </location>
</feature>
<evidence type="ECO:0000256" key="7">
    <source>
        <dbReference type="ARBA" id="ARBA00022989"/>
    </source>
</evidence>
<dbReference type="GO" id="GO:0004222">
    <property type="term" value="F:metalloendopeptidase activity"/>
    <property type="evidence" value="ECO:0007669"/>
    <property type="project" value="InterPro"/>
</dbReference>
<accession>A0A2N9L7R4</accession>
<dbReference type="GO" id="GO:0006508">
    <property type="term" value="P:proteolysis"/>
    <property type="evidence" value="ECO:0007669"/>
    <property type="project" value="UniProtKB-KW"/>
</dbReference>
<evidence type="ECO:0000256" key="5">
    <source>
        <dbReference type="ARBA" id="ARBA00022801"/>
    </source>
</evidence>
<evidence type="ECO:0000313" key="14">
    <source>
        <dbReference type="Proteomes" id="UP000239735"/>
    </source>
</evidence>
<proteinExistence type="inferred from homology"/>
<keyword evidence="9" id="KW-0472">Membrane</keyword>
<dbReference type="InterPro" id="IPR001915">
    <property type="entry name" value="Peptidase_M48"/>
</dbReference>
<dbReference type="Gene3D" id="3.30.2010.10">
    <property type="entry name" value="Metalloproteases ('zincins'), catalytic domain"/>
    <property type="match status" value="1"/>
</dbReference>
<dbReference type="Proteomes" id="UP000239735">
    <property type="component" value="Unassembled WGS sequence"/>
</dbReference>
<feature type="compositionally biased region" description="Pro residues" evidence="11">
    <location>
        <begin position="363"/>
        <end position="373"/>
    </location>
</feature>
<dbReference type="PANTHER" id="PTHR43221">
    <property type="entry name" value="PROTEASE HTPX"/>
    <property type="match status" value="1"/>
</dbReference>
<gene>
    <name evidence="13" type="ORF">SBA5_220188</name>
</gene>
<evidence type="ECO:0000259" key="12">
    <source>
        <dbReference type="Pfam" id="PF01435"/>
    </source>
</evidence>
<keyword evidence="1" id="KW-1003">Cell membrane</keyword>
<dbReference type="InterPro" id="IPR050083">
    <property type="entry name" value="HtpX_protease"/>
</dbReference>
<keyword evidence="5 10" id="KW-0378">Hydrolase</keyword>
<dbReference type="GO" id="GO:0046872">
    <property type="term" value="F:metal ion binding"/>
    <property type="evidence" value="ECO:0007669"/>
    <property type="project" value="UniProtKB-KW"/>
</dbReference>
<keyword evidence="7" id="KW-1133">Transmembrane helix</keyword>
<name>A0A2N9L7R4_9BACT</name>
<comment type="similarity">
    <text evidence="10">Belongs to the peptidase M48 family.</text>
</comment>
<keyword evidence="8 10" id="KW-0482">Metalloprotease</keyword>
<keyword evidence="3" id="KW-0812">Transmembrane</keyword>
<evidence type="ECO:0000256" key="9">
    <source>
        <dbReference type="ARBA" id="ARBA00023136"/>
    </source>
</evidence>
<evidence type="ECO:0000313" key="13">
    <source>
        <dbReference type="EMBL" id="SPE19342.1"/>
    </source>
</evidence>
<evidence type="ECO:0000256" key="3">
    <source>
        <dbReference type="ARBA" id="ARBA00022692"/>
    </source>
</evidence>
<dbReference type="EMBL" id="OKRB01000078">
    <property type="protein sequence ID" value="SPE19342.1"/>
    <property type="molecule type" value="Genomic_DNA"/>
</dbReference>
<sequence>MLPGYQLDRSVFLWAQDGQAMNHLQKIPALHTVVRSVSDKVGRPWIESTFNGIRLGPNQLPDVWKRAVLAARILGLPNMPDVYVSGGQMWENYTFGTDTSSFIVLGTAVVTNFQNDEMLFLLAREMGHCRAGHALWKTVTRFLAGDISMHSGLLSNGLLNAIHPMKLIEGAVEMPLMAWSRQSDITADRAGLLAVGDHALARRVLLAWSLRSARLLKQVNLEEWMKQEDASDDKMTRFSEMTTSSSMYTTRRLRLLGMAAREPELMRWSQSIQPVRKKLVAAAAPAAGSPAPAAAPVPATLPADSIRVLCTKCQAAVRVPLAVLRGKQQLNVRCPQCRNVFTLRPKPASSSPAAPGAETRPVASPPAPVAAKS</sequence>
<keyword evidence="6 10" id="KW-0862">Zinc</keyword>
<dbReference type="Pfam" id="PF01435">
    <property type="entry name" value="Peptidase_M48"/>
    <property type="match status" value="1"/>
</dbReference>
<protein>
    <recommendedName>
        <fullName evidence="12">Peptidase M48 domain-containing protein</fullName>
    </recommendedName>
</protein>
<reference evidence="14" key="1">
    <citation type="submission" date="2018-02" db="EMBL/GenBank/DDBJ databases">
        <authorList>
            <person name="Hausmann B."/>
        </authorList>
    </citation>
    <scope>NUCLEOTIDE SEQUENCE [LARGE SCALE GENOMIC DNA]</scope>
    <source>
        <strain evidence="14">Peat soil MAG SbA5</strain>
    </source>
</reference>
<evidence type="ECO:0000256" key="6">
    <source>
        <dbReference type="ARBA" id="ARBA00022833"/>
    </source>
</evidence>